<evidence type="ECO:0000256" key="4">
    <source>
        <dbReference type="SAM" id="MobiDB-lite"/>
    </source>
</evidence>
<dbReference type="FunFam" id="2.20.70.30:FF:000001">
    <property type="entry name" value="Transcription factor BTF3 homolog"/>
    <property type="match status" value="1"/>
</dbReference>
<reference evidence="6" key="1">
    <citation type="journal article" date="2014" name="Genome Announc.">
        <title>Draft genome sequence of Rhodosporidium toruloides CECT1137, an oleaginous yeast of biotechnological interest.</title>
        <authorList>
            <person name="Morin N."/>
            <person name="Calcas X."/>
            <person name="Devillers H."/>
            <person name="Durrens P."/>
            <person name="Sherman D.J."/>
            <person name="Nicaud J.-M."/>
            <person name="Neuveglise C."/>
        </authorList>
    </citation>
    <scope>NUCLEOTIDE SEQUENCE</scope>
    <source>
        <strain evidence="6">CECT1137</strain>
    </source>
</reference>
<accession>A0A061AKA2</accession>
<evidence type="ECO:0000256" key="2">
    <source>
        <dbReference type="ARBA" id="ARBA00005296"/>
    </source>
</evidence>
<dbReference type="SMART" id="SM01407">
    <property type="entry name" value="NAC"/>
    <property type="match status" value="1"/>
</dbReference>
<evidence type="ECO:0000313" key="6">
    <source>
        <dbReference type="EMBL" id="CDR35758.1"/>
    </source>
</evidence>
<dbReference type="OrthoDB" id="8033832at2759"/>
<keyword evidence="3" id="KW-0805">Transcription regulation</keyword>
<keyword evidence="3" id="KW-0804">Transcription</keyword>
<protein>
    <recommendedName>
        <fullName evidence="3">Nascent polypeptide-associated complex subunit beta</fullName>
    </recommendedName>
</protein>
<dbReference type="CDD" id="cd22055">
    <property type="entry name" value="NAC_BTF3"/>
    <property type="match status" value="1"/>
</dbReference>
<evidence type="ECO:0000256" key="1">
    <source>
        <dbReference type="ARBA" id="ARBA00004496"/>
    </source>
</evidence>
<dbReference type="InterPro" id="IPR038187">
    <property type="entry name" value="NAC_A/B_dom_sf"/>
</dbReference>
<dbReference type="Pfam" id="PF01849">
    <property type="entry name" value="NAC"/>
    <property type="match status" value="1"/>
</dbReference>
<dbReference type="InterPro" id="IPR002715">
    <property type="entry name" value="Nas_poly-pep-assoc_cplx_dom"/>
</dbReference>
<evidence type="ECO:0000259" key="5">
    <source>
        <dbReference type="PROSITE" id="PS51151"/>
    </source>
</evidence>
<feature type="region of interest" description="Disordered" evidence="4">
    <location>
        <begin position="130"/>
        <end position="172"/>
    </location>
</feature>
<dbReference type="PANTHER" id="PTHR10351">
    <property type="entry name" value="TRANSCRIPTION FACTOR BTF3 FAMILY MEMBER"/>
    <property type="match status" value="1"/>
</dbReference>
<gene>
    <name evidence="6" type="ORF">RHTO0S_01e06458g</name>
</gene>
<dbReference type="PROSITE" id="PS51151">
    <property type="entry name" value="NAC_AB"/>
    <property type="match status" value="1"/>
</dbReference>
<feature type="domain" description="NAC-A/B" evidence="5">
    <location>
        <begin position="41"/>
        <end position="106"/>
    </location>
</feature>
<comment type="subcellular location">
    <subcellularLocation>
        <location evidence="1">Cytoplasm</location>
    </subcellularLocation>
</comment>
<evidence type="ECO:0000256" key="3">
    <source>
        <dbReference type="RuleBase" id="RU361272"/>
    </source>
</evidence>
<comment type="similarity">
    <text evidence="2 3">Belongs to the NAC-beta family.</text>
</comment>
<dbReference type="GO" id="GO:0005854">
    <property type="term" value="C:nascent polypeptide-associated complex"/>
    <property type="evidence" value="ECO:0007669"/>
    <property type="project" value="UniProtKB-ARBA"/>
</dbReference>
<sequence>MASSDFDPEALKKLQARTQQLKIGGAKQPMRRKVAPKPVAALDDKKLQAQLKKLNVQSAGTVEEVNMFTNGTAVLNFQRPTVHAAAGSNVYAIYGRGMHKDLAELMPNVLNQLGPDTMAQLKRFAEQYQASQAAQAGGAEGENKEADDEEVPELVEAAAPAEQEGVKLEDIN</sequence>
<organism evidence="6">
    <name type="scientific">Rhodotorula toruloides</name>
    <name type="common">Yeast</name>
    <name type="synonym">Rhodosporidium toruloides</name>
    <dbReference type="NCBI Taxonomy" id="5286"/>
    <lineage>
        <taxon>Eukaryota</taxon>
        <taxon>Fungi</taxon>
        <taxon>Dikarya</taxon>
        <taxon>Basidiomycota</taxon>
        <taxon>Pucciniomycotina</taxon>
        <taxon>Microbotryomycetes</taxon>
        <taxon>Sporidiobolales</taxon>
        <taxon>Sporidiobolaceae</taxon>
        <taxon>Rhodotorula</taxon>
    </lineage>
</organism>
<dbReference type="InterPro" id="IPR039370">
    <property type="entry name" value="BTF3"/>
</dbReference>
<dbReference type="Gene3D" id="2.20.70.30">
    <property type="entry name" value="Nascent polypeptide-associated complex domain"/>
    <property type="match status" value="1"/>
</dbReference>
<name>A0A061AKA2_RHOTO</name>
<dbReference type="AlphaFoldDB" id="A0A061AKA2"/>
<proteinExistence type="inferred from homology"/>
<comment type="subunit">
    <text evidence="3">Part of the nascent polypeptide-associated complex (NAC).</text>
</comment>
<feature type="compositionally biased region" description="Low complexity" evidence="4">
    <location>
        <begin position="154"/>
        <end position="163"/>
    </location>
</feature>
<dbReference type="EMBL" id="LK052936">
    <property type="protein sequence ID" value="CDR35758.1"/>
    <property type="molecule type" value="Genomic_DNA"/>
</dbReference>